<dbReference type="Proteomes" id="UP001153069">
    <property type="component" value="Unassembled WGS sequence"/>
</dbReference>
<dbReference type="PROSITE" id="PS51698">
    <property type="entry name" value="U_BOX"/>
    <property type="match status" value="1"/>
</dbReference>
<gene>
    <name evidence="3" type="ORF">SEMRO_2646_G333590.1</name>
</gene>
<keyword evidence="4" id="KW-1185">Reference proteome</keyword>
<evidence type="ECO:0000313" key="3">
    <source>
        <dbReference type="EMBL" id="CAB9529850.1"/>
    </source>
</evidence>
<dbReference type="Pfam" id="PF08238">
    <property type="entry name" value="Sel1"/>
    <property type="match status" value="3"/>
</dbReference>
<protein>
    <submittedName>
        <fullName evidence="3">Sel1 domain protein repeat-containing protein</fullName>
    </submittedName>
</protein>
<evidence type="ECO:0000259" key="2">
    <source>
        <dbReference type="PROSITE" id="PS51698"/>
    </source>
</evidence>
<dbReference type="SUPFAM" id="SSF57850">
    <property type="entry name" value="RING/U-box"/>
    <property type="match status" value="1"/>
</dbReference>
<dbReference type="InterPro" id="IPR011990">
    <property type="entry name" value="TPR-like_helical_dom_sf"/>
</dbReference>
<dbReference type="Gene3D" id="3.30.40.10">
    <property type="entry name" value="Zinc/RING finger domain, C3HC4 (zinc finger)"/>
    <property type="match status" value="1"/>
</dbReference>
<dbReference type="SMART" id="SM00671">
    <property type="entry name" value="SEL1"/>
    <property type="match status" value="3"/>
</dbReference>
<dbReference type="AlphaFoldDB" id="A0A9N8F3J0"/>
<dbReference type="GO" id="GO:0004842">
    <property type="term" value="F:ubiquitin-protein transferase activity"/>
    <property type="evidence" value="ECO:0007669"/>
    <property type="project" value="InterPro"/>
</dbReference>
<comment type="similarity">
    <text evidence="1">Belongs to the sel-1 family.</text>
</comment>
<name>A0A9N8F3J0_9STRA</name>
<dbReference type="CDD" id="cd16655">
    <property type="entry name" value="RING-Ubox_WDSUB1-like"/>
    <property type="match status" value="1"/>
</dbReference>
<dbReference type="OrthoDB" id="156568at2759"/>
<dbReference type="PANTHER" id="PTHR11102">
    <property type="entry name" value="SEL-1-LIKE PROTEIN"/>
    <property type="match status" value="1"/>
</dbReference>
<dbReference type="InterPro" id="IPR003613">
    <property type="entry name" value="Ubox_domain"/>
</dbReference>
<dbReference type="Pfam" id="PF04564">
    <property type="entry name" value="U-box"/>
    <property type="match status" value="1"/>
</dbReference>
<dbReference type="InterPro" id="IPR013083">
    <property type="entry name" value="Znf_RING/FYVE/PHD"/>
</dbReference>
<organism evidence="3 4">
    <name type="scientific">Seminavis robusta</name>
    <dbReference type="NCBI Taxonomy" id="568900"/>
    <lineage>
        <taxon>Eukaryota</taxon>
        <taxon>Sar</taxon>
        <taxon>Stramenopiles</taxon>
        <taxon>Ochrophyta</taxon>
        <taxon>Bacillariophyta</taxon>
        <taxon>Bacillariophyceae</taxon>
        <taxon>Bacillariophycidae</taxon>
        <taxon>Naviculales</taxon>
        <taxon>Naviculaceae</taxon>
        <taxon>Seminavis</taxon>
    </lineage>
</organism>
<evidence type="ECO:0000313" key="4">
    <source>
        <dbReference type="Proteomes" id="UP001153069"/>
    </source>
</evidence>
<dbReference type="PANTHER" id="PTHR11102:SF160">
    <property type="entry name" value="ERAD-ASSOCIATED E3 UBIQUITIN-PROTEIN LIGASE COMPONENT HRD3"/>
    <property type="match status" value="1"/>
</dbReference>
<dbReference type="InterPro" id="IPR006597">
    <property type="entry name" value="Sel1-like"/>
</dbReference>
<comment type="caution">
    <text evidence="3">The sequence shown here is derived from an EMBL/GenBank/DDBJ whole genome shotgun (WGS) entry which is preliminary data.</text>
</comment>
<accession>A0A9N8F3J0</accession>
<reference evidence="3" key="1">
    <citation type="submission" date="2020-06" db="EMBL/GenBank/DDBJ databases">
        <authorList>
            <consortium name="Plant Systems Biology data submission"/>
        </authorList>
    </citation>
    <scope>NUCLEOTIDE SEQUENCE</scope>
    <source>
        <strain evidence="3">D6</strain>
    </source>
</reference>
<proteinExistence type="inferred from homology"/>
<feature type="domain" description="U-box" evidence="2">
    <location>
        <begin position="9"/>
        <end position="84"/>
    </location>
</feature>
<evidence type="ECO:0000256" key="1">
    <source>
        <dbReference type="ARBA" id="ARBA00038101"/>
    </source>
</evidence>
<dbReference type="SUPFAM" id="SSF81901">
    <property type="entry name" value="HCP-like"/>
    <property type="match status" value="1"/>
</dbReference>
<dbReference type="SMART" id="SM00504">
    <property type="entry name" value="Ubox"/>
    <property type="match status" value="1"/>
</dbReference>
<dbReference type="EMBL" id="CAICTM010002644">
    <property type="protein sequence ID" value="CAB9529850.1"/>
    <property type="molecule type" value="Genomic_DNA"/>
</dbReference>
<dbReference type="Gene3D" id="1.25.40.10">
    <property type="entry name" value="Tetratricopeptide repeat domain"/>
    <property type="match status" value="1"/>
</dbReference>
<dbReference type="InterPro" id="IPR050767">
    <property type="entry name" value="Sel1_AlgK"/>
</dbReference>
<dbReference type="GO" id="GO:0016567">
    <property type="term" value="P:protein ubiquitination"/>
    <property type="evidence" value="ECO:0007669"/>
    <property type="project" value="InterPro"/>
</dbReference>
<sequence>MSTNPPKKSPADDLICPISLELPWEPVMAEDGRVYERECIEEHIKKNHHNLTSPITREEMGTRLFPAIQHRNTIETLVESGVIDGDLADKWNEKVEQKKEMEKLLKKAEAGDGSAMYSAGIKYGSGLDGFKKDKKLAFQWHKKAHEVGDVRGNALMGWCYLHGTGVAKQHSLGLFYLIDAASQGSNFAAYDLGMAFDNGNYGFNVDKTESIRWLEKSLGNCPHMHLAVSGTNEARQKLDELKASAPASSATS</sequence>